<feature type="compositionally biased region" description="Polar residues" evidence="6">
    <location>
        <begin position="278"/>
        <end position="296"/>
    </location>
</feature>
<keyword evidence="2" id="KW-0677">Repeat</keyword>
<proteinExistence type="predicted"/>
<dbReference type="PANTHER" id="PTHR24408:SF58">
    <property type="entry name" value="TRANSCRIPTION FACTOR (TFIIIA), PUTATIVE (AFU_ORTHOLOGUE AFUA_1G05150)-RELATED"/>
    <property type="match status" value="1"/>
</dbReference>
<evidence type="ECO:0000313" key="10">
    <source>
        <dbReference type="RefSeq" id="XP_011292218.1"/>
    </source>
</evidence>
<dbReference type="InterPro" id="IPR013087">
    <property type="entry name" value="Znf_C2H2_type"/>
</dbReference>
<feature type="compositionally biased region" description="Acidic residues" evidence="6">
    <location>
        <begin position="1031"/>
        <end position="1044"/>
    </location>
</feature>
<dbReference type="PROSITE" id="PS50157">
    <property type="entry name" value="ZINC_FINGER_C2H2_2"/>
    <property type="match status" value="1"/>
</dbReference>
<keyword evidence="9" id="KW-1185">Reference proteome</keyword>
<dbReference type="PANTHER" id="PTHR24408">
    <property type="entry name" value="ZINC FINGER PROTEIN"/>
    <property type="match status" value="1"/>
</dbReference>
<evidence type="ECO:0000313" key="12">
    <source>
        <dbReference type="RefSeq" id="XP_058977739.1"/>
    </source>
</evidence>
<evidence type="ECO:0000256" key="5">
    <source>
        <dbReference type="PROSITE-ProRule" id="PRU00042"/>
    </source>
</evidence>
<dbReference type="VEuPathDB" id="VectorBase:MDOA016735"/>
<dbReference type="GeneID" id="105261763"/>
<dbReference type="EnsemblMetazoa" id="MDOA016735-RA">
    <property type="protein sequence ID" value="MDOA016735-PA"/>
    <property type="gene ID" value="MDOA016735"/>
</dbReference>
<keyword evidence="3 5" id="KW-0863">Zinc-finger</keyword>
<dbReference type="GO" id="GO:0000981">
    <property type="term" value="F:DNA-binding transcription factor activity, RNA polymerase II-specific"/>
    <property type="evidence" value="ECO:0007669"/>
    <property type="project" value="TreeGrafter"/>
</dbReference>
<feature type="compositionally biased region" description="Polar residues" evidence="6">
    <location>
        <begin position="652"/>
        <end position="662"/>
    </location>
</feature>
<dbReference type="GO" id="GO:0043565">
    <property type="term" value="F:sequence-specific DNA binding"/>
    <property type="evidence" value="ECO:0007669"/>
    <property type="project" value="TreeGrafter"/>
</dbReference>
<dbReference type="RefSeq" id="XP_058977738.1">
    <property type="nucleotide sequence ID" value="XM_059121755.1"/>
</dbReference>
<evidence type="ECO:0000256" key="1">
    <source>
        <dbReference type="ARBA" id="ARBA00022723"/>
    </source>
</evidence>
<evidence type="ECO:0000256" key="4">
    <source>
        <dbReference type="ARBA" id="ARBA00022833"/>
    </source>
</evidence>
<name>A0A1I8NKR9_MUSDO</name>
<dbReference type="OrthoDB" id="4737882at2759"/>
<reference evidence="11 12" key="2">
    <citation type="submission" date="2025-05" db="UniProtKB">
        <authorList>
            <consortium name="RefSeq"/>
        </authorList>
    </citation>
    <scope>IDENTIFICATION</scope>
    <source>
        <strain evidence="10 11">Aabys</strain>
        <tissue evidence="11 12">Whole body</tissue>
    </source>
</reference>
<accession>A0A1I8NKR9</accession>
<evidence type="ECO:0000313" key="11">
    <source>
        <dbReference type="RefSeq" id="XP_058977738.1"/>
    </source>
</evidence>
<feature type="region of interest" description="Disordered" evidence="6">
    <location>
        <begin position="582"/>
        <end position="618"/>
    </location>
</feature>
<keyword evidence="4" id="KW-0862">Zinc</keyword>
<reference evidence="8" key="1">
    <citation type="submission" date="2020-05" db="UniProtKB">
        <authorList>
            <consortium name="EnsemblMetazoa"/>
        </authorList>
    </citation>
    <scope>IDENTIFICATION</scope>
    <source>
        <strain evidence="8">Aabys</strain>
    </source>
</reference>
<feature type="compositionally biased region" description="Basic and acidic residues" evidence="6">
    <location>
        <begin position="582"/>
        <end position="592"/>
    </location>
</feature>
<dbReference type="VEuPathDB" id="VectorBase:MDOMA2_009493"/>
<feature type="region of interest" description="Disordered" evidence="6">
    <location>
        <begin position="1017"/>
        <end position="1044"/>
    </location>
</feature>
<feature type="region of interest" description="Disordered" evidence="6">
    <location>
        <begin position="270"/>
        <end position="296"/>
    </location>
</feature>
<dbReference type="GO" id="GO:0008270">
    <property type="term" value="F:zinc ion binding"/>
    <property type="evidence" value="ECO:0007669"/>
    <property type="project" value="UniProtKB-KW"/>
</dbReference>
<dbReference type="PROSITE" id="PS00028">
    <property type="entry name" value="ZINC_FINGER_C2H2_1"/>
    <property type="match status" value="4"/>
</dbReference>
<protein>
    <submittedName>
        <fullName evidence="10 11">Uncharacterized protein LOC105261763</fullName>
    </submittedName>
</protein>
<evidence type="ECO:0000313" key="9">
    <source>
        <dbReference type="Proteomes" id="UP001652621"/>
    </source>
</evidence>
<feature type="compositionally biased region" description="Low complexity" evidence="6">
    <location>
        <begin position="669"/>
        <end position="684"/>
    </location>
</feature>
<dbReference type="RefSeq" id="XP_011292218.1">
    <property type="nucleotide sequence ID" value="XM_011293916.2"/>
</dbReference>
<keyword evidence="1" id="KW-0479">Metal-binding</keyword>
<evidence type="ECO:0000256" key="3">
    <source>
        <dbReference type="ARBA" id="ARBA00022771"/>
    </source>
</evidence>
<feature type="domain" description="C2H2-type" evidence="7">
    <location>
        <begin position="1621"/>
        <end position="1649"/>
    </location>
</feature>
<dbReference type="GO" id="GO:0005634">
    <property type="term" value="C:nucleus"/>
    <property type="evidence" value="ECO:0007669"/>
    <property type="project" value="TreeGrafter"/>
</dbReference>
<gene>
    <name evidence="8" type="primary">105261763</name>
    <name evidence="10 11 12" type="synonym">LOC105261763</name>
</gene>
<evidence type="ECO:0000256" key="6">
    <source>
        <dbReference type="SAM" id="MobiDB-lite"/>
    </source>
</evidence>
<dbReference type="SMART" id="SM00355">
    <property type="entry name" value="ZnF_C2H2"/>
    <property type="match status" value="15"/>
</dbReference>
<organism evidence="8">
    <name type="scientific">Musca domestica</name>
    <name type="common">House fly</name>
    <dbReference type="NCBI Taxonomy" id="7370"/>
    <lineage>
        <taxon>Eukaryota</taxon>
        <taxon>Metazoa</taxon>
        <taxon>Ecdysozoa</taxon>
        <taxon>Arthropoda</taxon>
        <taxon>Hexapoda</taxon>
        <taxon>Insecta</taxon>
        <taxon>Pterygota</taxon>
        <taxon>Neoptera</taxon>
        <taxon>Endopterygota</taxon>
        <taxon>Diptera</taxon>
        <taxon>Brachycera</taxon>
        <taxon>Muscomorpha</taxon>
        <taxon>Muscoidea</taxon>
        <taxon>Muscidae</taxon>
        <taxon>Musca</taxon>
    </lineage>
</organism>
<sequence length="1948" mass="224611">MEKQIDEKLNDLLKYIPFIDFIIDIDKQKYEKFIDIRKWILTKKRYPLNDLNKIEKSIKTQFRNLTCSADKKIPPKILDIFRNEACHQYVDLCSDDEANSSKEKNNDDDLEIVYVSYPTKPKSKECKKKSDREYIAKGINANDHKKSEGVSSKKGLRALDDDASKLLKQIDRLSSEDKNYNNTKEILFHRREQNDDLFERRERKQIFKREPDTISLDSSDDELSNKVEPLITNYNHVSLGKNHPSPSKENCLIVEEDNDILLTEMTENITESPKENLSPKSPETISKTNNVITNNTRPSNFEELLDKTPVKDEQKEGKIEKLLNQLITLLQKNTSERQDADETCPEAPSISMNVNTATHISQCNVPSNVPITPQQTYIGDYPTYYSQFQRMAYQRKLNLNDPRIRNELNKYKNSPLLIAGGIDITSLTNKTTEFPYCNQSAHCNYYPYPDVDNSPRHQFPMHCTQDRPYRPTAPNSCYRTPYRQTGPSLTKSSITYAEYKRRKAEEEERMAKREMECRQSTNVSNRVEFVNAILNNKNLSFPKDETDLLKSRKEERVSNINSECNKLSSNDQEPTLRRCEENIKNNTPEKCKPSSPSLENKSDGMVQSKESLKSKKSSEFERILKEIDHIIPVKKRPSSVQARTEIIKQLETETMTPENNEISPKKLGTKSSKAKTPSKTNPSKNVEDAVLKVPNKRSKTMEDSSKPKPSKTKNLKRRKTIDDSTRVVVKSCENPPLKETKNSTTKSIVQNQPILLLKRLTESDIRSYTTANKRSERSLHRPDEISSSDILNVQLVQCGTRKLPRQPSETLPKSAKPKKPNNDLQMTAGSTRKCALCTTRPADLTNHYIRKHKTESYTSRLSLTRIEDLTSNIRFIQELQANIRNKRLSRFSVVCPFCDEELIDSFQNFYDHYATHTGEYAYQCSGCNFTKPFKADIQSHISHSKLCRTAYLQVMYRYPANAKVIYLHYCKICNFVQLNEANIFKHQREHHDPRQAISDNVGKCILAAICEETDDFPAPNLRANGSTGDDDKQDEEEENEEEDEMIAPRILSDNIPVQNEPFSEENYNSSLHTLEEALKEMHEGIQKTTTTMPELAMTTIHDFPTKVVGPENSTAMTPKQEYSFEEPAPNDFIMNICKSEPNYDEQFIAPTFSNSNLHVHQYRHYPQNIQYFGLFKCLADDCYFSSNSCGEYIEHIEAHYCDDNEEGAKEREGQQLLRCPYCSQDSSSCMMTPHQLAEHISRDHHNLIFQCSICCYRSCDASNVAIHQTEMHASHPTCVVYKCLDMEITPDQEYLKKKISENVGKVECAYCNEEAFYHSNLLEHHLAVVHNISITKILEYYSCIYCPTHTNEDRNVMRKHLALQHPEEFPFLCDHNEIVVNLNEDVVTNLKLVDVSEKIPVVDVKSNTAGSQDSAADVKPNIEEILKLQEETLKIRLNKLTRNTGIAPDCLYHCPIQTCARFFSTFDMWLRHMRLRHMCLECECPHCPNENGSTLRALPDYERHFEEHRRHTYVCYHCISTFPSYQEIHKHVQDQHGSEVHCEKVRFNFNYAYHIAIQSNLVLGPSEFLINCLSRLEDGIKQIELKESTKLKKEWLIDYERVMPSWVDECAIELCSVSKLSICGVCCKAFGSQLQLSEHIKANHARRDAHVINIERQKDQNLYLNLALVFATDHISFATMTNCFCCEERNMEAGLFILHLKNYHKFVLNYYCEYCQNQMESIKYATEHFKEHHADTKIKIRCELLSEHEITLISIRNFKIQIGNNRRSAADFIVKEELFDSGRCSESHADDVMLLDEDDVVVENFEKELRNSKDIQNNKPKLKCIAMENLLESKCQSAWSSYNVYEDTSKCINTAEETKNALIYYNPVSQQQIFTTLPALTTPPDYIPSALPCLLSYNVPQQVAVANLNNNTILLQNPPPSGVVSSHCPLTYLSSQNTGTNCLPPFWH</sequence>
<evidence type="ECO:0000259" key="7">
    <source>
        <dbReference type="PROSITE" id="PS50157"/>
    </source>
</evidence>
<dbReference type="Proteomes" id="UP001652621">
    <property type="component" value="Unplaced"/>
</dbReference>
<dbReference type="RefSeq" id="XP_058977739.1">
    <property type="nucleotide sequence ID" value="XM_059121756.1"/>
</dbReference>
<dbReference type="KEGG" id="mde:105261763"/>
<feature type="region of interest" description="Disordered" evidence="6">
    <location>
        <begin position="651"/>
        <end position="725"/>
    </location>
</feature>
<feature type="region of interest" description="Disordered" evidence="6">
    <location>
        <begin position="801"/>
        <end position="826"/>
    </location>
</feature>
<feature type="compositionally biased region" description="Basic residues" evidence="6">
    <location>
        <begin position="708"/>
        <end position="719"/>
    </location>
</feature>
<evidence type="ECO:0000256" key="2">
    <source>
        <dbReference type="ARBA" id="ARBA00022737"/>
    </source>
</evidence>
<evidence type="ECO:0000313" key="8">
    <source>
        <dbReference type="EnsemblMetazoa" id="MDOA016735-PA"/>
    </source>
</evidence>